<evidence type="ECO:0000256" key="5">
    <source>
        <dbReference type="SAM" id="Coils"/>
    </source>
</evidence>
<evidence type="ECO:0000256" key="1">
    <source>
        <dbReference type="ARBA" id="ARBA00008239"/>
    </source>
</evidence>
<feature type="coiled-coil region" evidence="5">
    <location>
        <begin position="526"/>
        <end position="570"/>
    </location>
</feature>
<feature type="compositionally biased region" description="Basic residues" evidence="6">
    <location>
        <begin position="300"/>
        <end position="313"/>
    </location>
</feature>
<feature type="compositionally biased region" description="Basic and acidic residues" evidence="6">
    <location>
        <begin position="1"/>
        <end position="10"/>
    </location>
</feature>
<dbReference type="Proteomes" id="UP000436088">
    <property type="component" value="Unassembled WGS sequence"/>
</dbReference>
<evidence type="ECO:0000256" key="6">
    <source>
        <dbReference type="SAM" id="MobiDB-lite"/>
    </source>
</evidence>
<evidence type="ECO:0000256" key="4">
    <source>
        <dbReference type="ARBA" id="ARBA00023186"/>
    </source>
</evidence>
<comment type="similarity">
    <text evidence="1">Belongs to the heat shock protein 90 family.</text>
</comment>
<keyword evidence="8" id="KW-1185">Reference proteome</keyword>
<dbReference type="Gene3D" id="3.30.565.10">
    <property type="entry name" value="Histidine kinase-like ATPase, C-terminal domain"/>
    <property type="match status" value="2"/>
</dbReference>
<dbReference type="InterPro" id="IPR001404">
    <property type="entry name" value="Hsp90_fam"/>
</dbReference>
<keyword evidence="2" id="KW-0547">Nucleotide-binding</keyword>
<dbReference type="GO" id="GO:0140662">
    <property type="term" value="F:ATP-dependent protein folding chaperone"/>
    <property type="evidence" value="ECO:0007669"/>
    <property type="project" value="InterPro"/>
</dbReference>
<dbReference type="InterPro" id="IPR036890">
    <property type="entry name" value="HATPase_C_sf"/>
</dbReference>
<dbReference type="GO" id="GO:0016887">
    <property type="term" value="F:ATP hydrolysis activity"/>
    <property type="evidence" value="ECO:0007669"/>
    <property type="project" value="InterPro"/>
</dbReference>
<evidence type="ECO:0000256" key="3">
    <source>
        <dbReference type="ARBA" id="ARBA00022840"/>
    </source>
</evidence>
<dbReference type="SUPFAM" id="SSF55874">
    <property type="entry name" value="ATPase domain of HSP90 chaperone/DNA topoisomerase II/histidine kinase"/>
    <property type="match status" value="1"/>
</dbReference>
<proteinExistence type="inferred from homology"/>
<keyword evidence="5" id="KW-0175">Coiled coil</keyword>
<feature type="region of interest" description="Disordered" evidence="6">
    <location>
        <begin position="278"/>
        <end position="332"/>
    </location>
</feature>
<dbReference type="GO" id="GO:0051082">
    <property type="term" value="F:unfolded protein binding"/>
    <property type="evidence" value="ECO:0007669"/>
    <property type="project" value="InterPro"/>
</dbReference>
<feature type="region of interest" description="Disordered" evidence="6">
    <location>
        <begin position="1"/>
        <end position="67"/>
    </location>
</feature>
<name>A0A6A3AMM4_HIBSY</name>
<feature type="compositionally biased region" description="Basic residues" evidence="6">
    <location>
        <begin position="16"/>
        <end position="28"/>
    </location>
</feature>
<sequence length="593" mass="66748">MFTATVDHRKPPPPRNHPHLISIKKKRQWAASRVQRTSTRNKQKKHNSSSSNGVKRGRGRPRKDEGGWMMVVSSLSIQWRREGGRLGVGWGIAEGRELEEGMKGLYSHKEVLLTELVSNASDDLDKLRFLGVTEPSLLVDSGELEIRIKPDPDNGTVTITGTSKFLKENKDLGADNGLIGQFGVGFYSAFLVAEKVVSTKSPKSEEQYVWGAVADSSSYVIREETDQKSFYPVNASRTRLHSRMSHHHSLVTHRGSPLCDRSEANVVVAYKATIESAKETGGEPGGGNQQPAKKEEKKIVNKRTTKNRKKKEIQRKSYTNDPRKYKPKEEKKRLTEEIAAVRASTRRLDLRFGGYFVNSGHRSRWPAAVAGGGVRWLMAAGFPPARETREKLERTLVLSFLREKGKMQMGKLGPSGQAFRERHPEETTRIEGSSAHREPVILIPKVLHKDSARLIPKAVYGKSTSQGIQSGGGFYEAQTCYLKDLNDQNKKLSTEMKTMHEDFQKISQAFQNAGLGSTPEEWITGVTKLKKNCNLYENLVQELLGQKCSLTRENEQLREVTQKMKKKNVTEEATIQTNNMTHKRINQPNFTKN</sequence>
<dbReference type="GO" id="GO:0005524">
    <property type="term" value="F:ATP binding"/>
    <property type="evidence" value="ECO:0007669"/>
    <property type="project" value="UniProtKB-KW"/>
</dbReference>
<evidence type="ECO:0000313" key="7">
    <source>
        <dbReference type="EMBL" id="KAE8705386.1"/>
    </source>
</evidence>
<dbReference type="EMBL" id="VEPZ02000982">
    <property type="protein sequence ID" value="KAE8705386.1"/>
    <property type="molecule type" value="Genomic_DNA"/>
</dbReference>
<evidence type="ECO:0000256" key="2">
    <source>
        <dbReference type="ARBA" id="ARBA00022741"/>
    </source>
</evidence>
<dbReference type="PANTHER" id="PTHR11528">
    <property type="entry name" value="HEAT SHOCK PROTEIN 90 FAMILY MEMBER"/>
    <property type="match status" value="1"/>
</dbReference>
<organism evidence="7 8">
    <name type="scientific">Hibiscus syriacus</name>
    <name type="common">Rose of Sharon</name>
    <dbReference type="NCBI Taxonomy" id="106335"/>
    <lineage>
        <taxon>Eukaryota</taxon>
        <taxon>Viridiplantae</taxon>
        <taxon>Streptophyta</taxon>
        <taxon>Embryophyta</taxon>
        <taxon>Tracheophyta</taxon>
        <taxon>Spermatophyta</taxon>
        <taxon>Magnoliopsida</taxon>
        <taxon>eudicotyledons</taxon>
        <taxon>Gunneridae</taxon>
        <taxon>Pentapetalae</taxon>
        <taxon>rosids</taxon>
        <taxon>malvids</taxon>
        <taxon>Malvales</taxon>
        <taxon>Malvaceae</taxon>
        <taxon>Malvoideae</taxon>
        <taxon>Hibiscus</taxon>
    </lineage>
</organism>
<feature type="compositionally biased region" description="Basic and acidic residues" evidence="6">
    <location>
        <begin position="321"/>
        <end position="332"/>
    </location>
</feature>
<dbReference type="AlphaFoldDB" id="A0A6A3AMM4"/>
<keyword evidence="3" id="KW-0067">ATP-binding</keyword>
<evidence type="ECO:0000313" key="8">
    <source>
        <dbReference type="Proteomes" id="UP000436088"/>
    </source>
</evidence>
<keyword evidence="4" id="KW-0143">Chaperone</keyword>
<gene>
    <name evidence="7" type="ORF">F3Y22_tig00110429pilonHSYRG00974</name>
</gene>
<protein>
    <submittedName>
        <fullName evidence="7">Uncharacterized protein</fullName>
    </submittedName>
</protein>
<comment type="caution">
    <text evidence="7">The sequence shown here is derived from an EMBL/GenBank/DDBJ whole genome shotgun (WGS) entry which is preliminary data.</text>
</comment>
<accession>A0A6A3AMM4</accession>
<reference evidence="7" key="1">
    <citation type="submission" date="2019-09" db="EMBL/GenBank/DDBJ databases">
        <title>Draft genome information of white flower Hibiscus syriacus.</title>
        <authorList>
            <person name="Kim Y.-M."/>
        </authorList>
    </citation>
    <scope>NUCLEOTIDE SEQUENCE [LARGE SCALE GENOMIC DNA]</scope>
    <source>
        <strain evidence="7">YM2019G1</strain>
    </source>
</reference>